<dbReference type="Pfam" id="PF02195">
    <property type="entry name" value="ParB_N"/>
    <property type="match status" value="1"/>
</dbReference>
<dbReference type="EMBL" id="JACIDS010000007">
    <property type="protein sequence ID" value="MBB3933750.1"/>
    <property type="molecule type" value="Genomic_DNA"/>
</dbReference>
<comment type="caution">
    <text evidence="3">The sequence shown here is derived from an EMBL/GenBank/DDBJ whole genome shotgun (WGS) entry which is preliminary data.</text>
</comment>
<dbReference type="InterPro" id="IPR037972">
    <property type="entry name" value="RepB_N"/>
</dbReference>
<dbReference type="Proteomes" id="UP000553963">
    <property type="component" value="Unassembled WGS sequence"/>
</dbReference>
<dbReference type="GO" id="GO:0003677">
    <property type="term" value="F:DNA binding"/>
    <property type="evidence" value="ECO:0007669"/>
    <property type="project" value="InterPro"/>
</dbReference>
<protein>
    <submittedName>
        <fullName evidence="3">ParB family chromosome partitioning protein</fullName>
    </submittedName>
</protein>
<dbReference type="InterPro" id="IPR050336">
    <property type="entry name" value="Chromosome_partition/occlusion"/>
</dbReference>
<dbReference type="InterPro" id="IPR036086">
    <property type="entry name" value="ParB/Sulfiredoxin_sf"/>
</dbReference>
<evidence type="ECO:0000256" key="1">
    <source>
        <dbReference type="ARBA" id="ARBA00006295"/>
    </source>
</evidence>
<name>A0A840ATL8_9HYPH</name>
<evidence type="ECO:0000313" key="4">
    <source>
        <dbReference type="Proteomes" id="UP000553963"/>
    </source>
</evidence>
<dbReference type="InterPro" id="IPR011111">
    <property type="entry name" value="Plasmid_RepB"/>
</dbReference>
<dbReference type="Pfam" id="PF07506">
    <property type="entry name" value="RepB"/>
    <property type="match status" value="1"/>
</dbReference>
<dbReference type="InterPro" id="IPR004437">
    <property type="entry name" value="ParB/RepB/Spo0J"/>
</dbReference>
<dbReference type="SUPFAM" id="SSF109709">
    <property type="entry name" value="KorB DNA-binding domain-like"/>
    <property type="match status" value="1"/>
</dbReference>
<dbReference type="RefSeq" id="WP_183401402.1">
    <property type="nucleotide sequence ID" value="NZ_JACIDS010000007.1"/>
</dbReference>
<dbReference type="Gene3D" id="3.90.1530.10">
    <property type="entry name" value="Conserved hypothetical protein from pyrococcus furiosus pfu- 392566-001, ParB domain"/>
    <property type="match status" value="1"/>
</dbReference>
<evidence type="ECO:0000259" key="2">
    <source>
        <dbReference type="SMART" id="SM00470"/>
    </source>
</evidence>
<dbReference type="SMART" id="SM00470">
    <property type="entry name" value="ParB"/>
    <property type="match status" value="1"/>
</dbReference>
<dbReference type="NCBIfam" id="TIGR00180">
    <property type="entry name" value="parB_part"/>
    <property type="match status" value="1"/>
</dbReference>
<dbReference type="CDD" id="cd16405">
    <property type="entry name" value="RepB_like_N"/>
    <property type="match status" value="1"/>
</dbReference>
<gene>
    <name evidence="3" type="ORF">GGR25_004828</name>
</gene>
<sequence>MARKNPLANLSAAGPTLDRGVLDYAAKGASRSLLNSIDEMAAKADKLSEGETVVEMEPGLIDASFVRDRRTDNEDEFNELLSAIRDNGQNSPILVRPHPKAMGRYMVVFGHRRLRVAQTLGRKVRAIVKEMQDRDHVVALGQENSARANVPFIERALFAADLARLHYDDDNATIMSALSVDRTTLSKMLSVANLPGSVLNALAQAKGIGRDRWYELKLLLDNPANHGRADEILREPAMMDMPVDQQFELLIRRLKTAPARKRQKVDAEKRSWASSDSALTADMTVEGKRFTLALKAKSSDARAFGAYLSENLDRLYEAFRQEVSPQEHGG</sequence>
<reference evidence="3 4" key="1">
    <citation type="submission" date="2020-08" db="EMBL/GenBank/DDBJ databases">
        <title>Genomic Encyclopedia of Type Strains, Phase IV (KMG-IV): sequencing the most valuable type-strain genomes for metagenomic binning, comparative biology and taxonomic classification.</title>
        <authorList>
            <person name="Goeker M."/>
        </authorList>
    </citation>
    <scope>NUCLEOTIDE SEQUENCE [LARGE SCALE GENOMIC DNA]</scope>
    <source>
        <strain evidence="3 4">DSM 25966</strain>
    </source>
</reference>
<dbReference type="Gene3D" id="1.10.10.2830">
    <property type="match status" value="1"/>
</dbReference>
<dbReference type="InterPro" id="IPR017819">
    <property type="entry name" value="Plasmid_partition_RepB"/>
</dbReference>
<dbReference type="GO" id="GO:0005694">
    <property type="term" value="C:chromosome"/>
    <property type="evidence" value="ECO:0007669"/>
    <property type="project" value="TreeGrafter"/>
</dbReference>
<dbReference type="NCBIfam" id="TIGR03454">
    <property type="entry name" value="partition_RepB"/>
    <property type="match status" value="1"/>
</dbReference>
<evidence type="ECO:0000313" key="3">
    <source>
        <dbReference type="EMBL" id="MBB3933750.1"/>
    </source>
</evidence>
<dbReference type="PANTHER" id="PTHR33375:SF1">
    <property type="entry name" value="CHROMOSOME-PARTITIONING PROTEIN PARB-RELATED"/>
    <property type="match status" value="1"/>
</dbReference>
<feature type="domain" description="ParB-like N-terminal" evidence="2">
    <location>
        <begin position="54"/>
        <end position="145"/>
    </location>
</feature>
<dbReference type="InterPro" id="IPR003115">
    <property type="entry name" value="ParB_N"/>
</dbReference>
<dbReference type="PANTHER" id="PTHR33375">
    <property type="entry name" value="CHROMOSOME-PARTITIONING PROTEIN PARB-RELATED"/>
    <property type="match status" value="1"/>
</dbReference>
<dbReference type="AlphaFoldDB" id="A0A840ATL8"/>
<dbReference type="GO" id="GO:0007059">
    <property type="term" value="P:chromosome segregation"/>
    <property type="evidence" value="ECO:0007669"/>
    <property type="project" value="TreeGrafter"/>
</dbReference>
<keyword evidence="4" id="KW-1185">Reference proteome</keyword>
<proteinExistence type="inferred from homology"/>
<accession>A0A840ATL8</accession>
<organism evidence="3 4">
    <name type="scientific">Kaistia hirudinis</name>
    <dbReference type="NCBI Taxonomy" id="1293440"/>
    <lineage>
        <taxon>Bacteria</taxon>
        <taxon>Pseudomonadati</taxon>
        <taxon>Pseudomonadota</taxon>
        <taxon>Alphaproteobacteria</taxon>
        <taxon>Hyphomicrobiales</taxon>
        <taxon>Kaistiaceae</taxon>
        <taxon>Kaistia</taxon>
    </lineage>
</organism>
<dbReference type="SUPFAM" id="SSF110849">
    <property type="entry name" value="ParB/Sulfiredoxin"/>
    <property type="match status" value="1"/>
</dbReference>
<comment type="similarity">
    <text evidence="1">Belongs to the ParB family.</text>
</comment>